<dbReference type="PANTHER" id="PTHR43031:SF1">
    <property type="entry name" value="PYRIDINE NUCLEOTIDE-DISULPHIDE OXIDOREDUCTASE"/>
    <property type="match status" value="1"/>
</dbReference>
<keyword evidence="1" id="KW-0472">Membrane</keyword>
<gene>
    <name evidence="4" type="ORF">V144x_40680</name>
</gene>
<dbReference type="InterPro" id="IPR005074">
    <property type="entry name" value="Peptidase_C39"/>
</dbReference>
<dbReference type="CDD" id="cd00158">
    <property type="entry name" value="RHOD"/>
    <property type="match status" value="1"/>
</dbReference>
<evidence type="ECO:0000313" key="5">
    <source>
        <dbReference type="Proteomes" id="UP000318704"/>
    </source>
</evidence>
<dbReference type="KEGG" id="gaw:V144x_40680"/>
<evidence type="ECO:0000256" key="1">
    <source>
        <dbReference type="SAM" id="Phobius"/>
    </source>
</evidence>
<dbReference type="Gene3D" id="3.40.250.10">
    <property type="entry name" value="Rhodanese-like domain"/>
    <property type="match status" value="1"/>
</dbReference>
<dbReference type="EMBL" id="CP037920">
    <property type="protein sequence ID" value="QDT98561.1"/>
    <property type="molecule type" value="Genomic_DNA"/>
</dbReference>
<accession>A0A517VZX6</accession>
<dbReference type="Pfam" id="PF03412">
    <property type="entry name" value="Peptidase_C39"/>
    <property type="match status" value="1"/>
</dbReference>
<reference evidence="4 5" key="1">
    <citation type="submission" date="2019-03" db="EMBL/GenBank/DDBJ databases">
        <title>Deep-cultivation of Planctomycetes and their phenomic and genomic characterization uncovers novel biology.</title>
        <authorList>
            <person name="Wiegand S."/>
            <person name="Jogler M."/>
            <person name="Boedeker C."/>
            <person name="Pinto D."/>
            <person name="Vollmers J."/>
            <person name="Rivas-Marin E."/>
            <person name="Kohn T."/>
            <person name="Peeters S.H."/>
            <person name="Heuer A."/>
            <person name="Rast P."/>
            <person name="Oberbeckmann S."/>
            <person name="Bunk B."/>
            <person name="Jeske O."/>
            <person name="Meyerdierks A."/>
            <person name="Storesund J.E."/>
            <person name="Kallscheuer N."/>
            <person name="Luecker S."/>
            <person name="Lage O.M."/>
            <person name="Pohl T."/>
            <person name="Merkel B.J."/>
            <person name="Hornburger P."/>
            <person name="Mueller R.-W."/>
            <person name="Bruemmer F."/>
            <person name="Labrenz M."/>
            <person name="Spormann A.M."/>
            <person name="Op den Camp H."/>
            <person name="Overmann J."/>
            <person name="Amann R."/>
            <person name="Jetten M.S.M."/>
            <person name="Mascher T."/>
            <person name="Medema M.H."/>
            <person name="Devos D.P."/>
            <person name="Kaster A.-K."/>
            <person name="Ovreas L."/>
            <person name="Rohde M."/>
            <person name="Galperin M.Y."/>
            <person name="Jogler C."/>
        </authorList>
    </citation>
    <scope>NUCLEOTIDE SEQUENCE [LARGE SCALE GENOMIC DNA]</scope>
    <source>
        <strain evidence="4 5">V144</strain>
    </source>
</reference>
<dbReference type="InterPro" id="IPR036873">
    <property type="entry name" value="Rhodanese-like_dom_sf"/>
</dbReference>
<dbReference type="PROSITE" id="PS50990">
    <property type="entry name" value="PEPTIDASE_C39"/>
    <property type="match status" value="1"/>
</dbReference>
<sequence length="347" mass="38755">MFIQSLFILSSLSLATNDLPQDDFSVRETPREASSHYCGLHCAYAAAQALNTPYQFKDSIDNRFLTGKYGSSVRDLKNLLETVGLVGNINGFLTTDHLKLSDSPVILHVRPLSQQSKYTHWILFLGFDDQGMVNIYDPPREYGQITLAELLSIWDGLGIVVTKEKRSQLTALPTSFFFILLIAGIAAAIWTGAHWLSGWKLIFIVASGASLIVHFATPTGFFNAPAALKNVQAAYFAEEIPELEYADVKDLLKSNECQMIDARMSGAYQRFHLPGAQNIPVNAGYLKLMREINSLNTDRPVVVYCQSDQCQWAKKVAQQIAVHSKNDIVIYRGGVNDWKSNKKDEKK</sequence>
<dbReference type="GO" id="GO:0016020">
    <property type="term" value="C:membrane"/>
    <property type="evidence" value="ECO:0007669"/>
    <property type="project" value="InterPro"/>
</dbReference>
<feature type="transmembrane region" description="Helical" evidence="1">
    <location>
        <begin position="201"/>
        <end position="222"/>
    </location>
</feature>
<feature type="domain" description="Rhodanese" evidence="2">
    <location>
        <begin position="253"/>
        <end position="347"/>
    </location>
</feature>
<dbReference type="PANTHER" id="PTHR43031">
    <property type="entry name" value="FAD-DEPENDENT OXIDOREDUCTASE"/>
    <property type="match status" value="1"/>
</dbReference>
<evidence type="ECO:0000259" key="2">
    <source>
        <dbReference type="PROSITE" id="PS50206"/>
    </source>
</evidence>
<dbReference type="AlphaFoldDB" id="A0A517VZX6"/>
<dbReference type="Gene3D" id="3.90.70.10">
    <property type="entry name" value="Cysteine proteinases"/>
    <property type="match status" value="1"/>
</dbReference>
<feature type="domain" description="Peptidase C39" evidence="3">
    <location>
        <begin position="32"/>
        <end position="161"/>
    </location>
</feature>
<dbReference type="SMART" id="SM00450">
    <property type="entry name" value="RHOD"/>
    <property type="match status" value="1"/>
</dbReference>
<feature type="transmembrane region" description="Helical" evidence="1">
    <location>
        <begin position="174"/>
        <end position="195"/>
    </location>
</feature>
<dbReference type="InterPro" id="IPR001763">
    <property type="entry name" value="Rhodanese-like_dom"/>
</dbReference>
<dbReference type="SUPFAM" id="SSF52821">
    <property type="entry name" value="Rhodanese/Cell cycle control phosphatase"/>
    <property type="match status" value="1"/>
</dbReference>
<dbReference type="Pfam" id="PF00581">
    <property type="entry name" value="Rhodanese"/>
    <property type="match status" value="1"/>
</dbReference>
<dbReference type="GO" id="GO:0006508">
    <property type="term" value="P:proteolysis"/>
    <property type="evidence" value="ECO:0007669"/>
    <property type="project" value="InterPro"/>
</dbReference>
<dbReference type="Proteomes" id="UP000318704">
    <property type="component" value="Chromosome"/>
</dbReference>
<evidence type="ECO:0000313" key="4">
    <source>
        <dbReference type="EMBL" id="QDT98561.1"/>
    </source>
</evidence>
<dbReference type="GO" id="GO:0005524">
    <property type="term" value="F:ATP binding"/>
    <property type="evidence" value="ECO:0007669"/>
    <property type="project" value="InterPro"/>
</dbReference>
<evidence type="ECO:0000259" key="3">
    <source>
        <dbReference type="PROSITE" id="PS50990"/>
    </source>
</evidence>
<dbReference type="InterPro" id="IPR050229">
    <property type="entry name" value="GlpE_sulfurtransferase"/>
</dbReference>
<proteinExistence type="predicted"/>
<dbReference type="GO" id="GO:0008233">
    <property type="term" value="F:peptidase activity"/>
    <property type="evidence" value="ECO:0007669"/>
    <property type="project" value="InterPro"/>
</dbReference>
<keyword evidence="1" id="KW-1133">Transmembrane helix</keyword>
<protein>
    <submittedName>
        <fullName evidence="4">Molybdopterin biosynthesis protein MoeB</fullName>
    </submittedName>
</protein>
<dbReference type="PROSITE" id="PS50206">
    <property type="entry name" value="RHODANESE_3"/>
    <property type="match status" value="1"/>
</dbReference>
<keyword evidence="1" id="KW-0812">Transmembrane</keyword>
<dbReference type="RefSeq" id="WP_144987323.1">
    <property type="nucleotide sequence ID" value="NZ_CP037920.1"/>
</dbReference>
<organism evidence="4 5">
    <name type="scientific">Gimesia aquarii</name>
    <dbReference type="NCBI Taxonomy" id="2527964"/>
    <lineage>
        <taxon>Bacteria</taxon>
        <taxon>Pseudomonadati</taxon>
        <taxon>Planctomycetota</taxon>
        <taxon>Planctomycetia</taxon>
        <taxon>Planctomycetales</taxon>
        <taxon>Planctomycetaceae</taxon>
        <taxon>Gimesia</taxon>
    </lineage>
</organism>
<name>A0A517VZX6_9PLAN</name>